<comment type="caution">
    <text evidence="9">The sequence shown here is derived from an EMBL/GenBank/DDBJ whole genome shotgun (WGS) entry which is preliminary data.</text>
</comment>
<dbReference type="Pfam" id="PF00576">
    <property type="entry name" value="Transthyretin"/>
    <property type="match status" value="1"/>
</dbReference>
<dbReference type="CDD" id="cd05822">
    <property type="entry name" value="TLP_HIUase"/>
    <property type="match status" value="1"/>
</dbReference>
<evidence type="ECO:0000256" key="7">
    <source>
        <dbReference type="RuleBase" id="RU361270"/>
    </source>
</evidence>
<evidence type="ECO:0000256" key="4">
    <source>
        <dbReference type="ARBA" id="ARBA00011881"/>
    </source>
</evidence>
<dbReference type="PANTHER" id="PTHR10395:SF7">
    <property type="entry name" value="5-HYDROXYISOURATE HYDROLASE"/>
    <property type="match status" value="1"/>
</dbReference>
<reference evidence="9 10" key="1">
    <citation type="submission" date="2023-07" db="EMBL/GenBank/DDBJ databases">
        <title>Genomic Encyclopedia of Type Strains, Phase IV (KMG-IV): sequencing the most valuable type-strain genomes for metagenomic binning, comparative biology and taxonomic classification.</title>
        <authorList>
            <person name="Goeker M."/>
        </authorList>
    </citation>
    <scope>NUCLEOTIDE SEQUENCE [LARGE SCALE GENOMIC DNA]</scope>
    <source>
        <strain evidence="9 10">DSM 22170</strain>
    </source>
</reference>
<evidence type="ECO:0000313" key="9">
    <source>
        <dbReference type="EMBL" id="MDR6245131.1"/>
    </source>
</evidence>
<evidence type="ECO:0000256" key="6">
    <source>
        <dbReference type="ARBA" id="ARBA00022801"/>
    </source>
</evidence>
<sequence>MSGGKLTTHVLDLGQGCPAVGVAIELYEVATGKQLAVAVTNHDGRVDAPLLSGEAMKSGVYELRFHVGDYHRTLASAGAASSIWDIVPLRFEIRDTDSNYHIPLLVSPGGYSTYRGS</sequence>
<dbReference type="GO" id="GO:0033971">
    <property type="term" value="F:hydroxyisourate hydrolase activity"/>
    <property type="evidence" value="ECO:0007669"/>
    <property type="project" value="UniProtKB-EC"/>
</dbReference>
<accession>A0ABU1J1T2</accession>
<gene>
    <name evidence="9" type="ORF">JOC58_003030</name>
</gene>
<proteinExistence type="inferred from homology"/>
<evidence type="ECO:0000256" key="1">
    <source>
        <dbReference type="ARBA" id="ARBA00001043"/>
    </source>
</evidence>
<dbReference type="PANTHER" id="PTHR10395">
    <property type="entry name" value="URICASE AND TRANSTHYRETIN-RELATED"/>
    <property type="match status" value="1"/>
</dbReference>
<dbReference type="NCBIfam" id="TIGR02962">
    <property type="entry name" value="hdxy_isourate"/>
    <property type="match status" value="1"/>
</dbReference>
<keyword evidence="6 7" id="KW-0378">Hydrolase</keyword>
<dbReference type="InterPro" id="IPR014306">
    <property type="entry name" value="Hydroxyisourate_hydrolase"/>
</dbReference>
<evidence type="ECO:0000259" key="8">
    <source>
        <dbReference type="Pfam" id="PF00576"/>
    </source>
</evidence>
<dbReference type="EMBL" id="JAVDQH010000012">
    <property type="protein sequence ID" value="MDR6245131.1"/>
    <property type="molecule type" value="Genomic_DNA"/>
</dbReference>
<comment type="catalytic activity">
    <reaction evidence="1 7">
        <text>5-hydroxyisourate + H2O = 5-hydroxy-2-oxo-4-ureido-2,5-dihydro-1H-imidazole-5-carboxylate + H(+)</text>
        <dbReference type="Rhea" id="RHEA:23736"/>
        <dbReference type="ChEBI" id="CHEBI:15377"/>
        <dbReference type="ChEBI" id="CHEBI:15378"/>
        <dbReference type="ChEBI" id="CHEBI:18072"/>
        <dbReference type="ChEBI" id="CHEBI:58639"/>
        <dbReference type="EC" id="3.5.2.17"/>
    </reaction>
</comment>
<dbReference type="InterPro" id="IPR023419">
    <property type="entry name" value="Transthyretin_CS"/>
</dbReference>
<dbReference type="Proteomes" id="UP001185028">
    <property type="component" value="Unassembled WGS sequence"/>
</dbReference>
<evidence type="ECO:0000256" key="5">
    <source>
        <dbReference type="ARBA" id="ARBA00022631"/>
    </source>
</evidence>
<evidence type="ECO:0000256" key="3">
    <source>
        <dbReference type="ARBA" id="ARBA00009850"/>
    </source>
</evidence>
<name>A0ABU1J1T2_9BACL</name>
<dbReference type="PROSITE" id="PS00768">
    <property type="entry name" value="TRANSTHYRETIN_1"/>
    <property type="match status" value="1"/>
</dbReference>
<keyword evidence="5 7" id="KW-0659">Purine metabolism</keyword>
<dbReference type="InterPro" id="IPR023416">
    <property type="entry name" value="Transthyretin/HIU_hydrolase_d"/>
</dbReference>
<dbReference type="InterPro" id="IPR036817">
    <property type="entry name" value="Transthyretin/HIU_hydrolase_sf"/>
</dbReference>
<dbReference type="EC" id="3.5.2.17" evidence="7"/>
<dbReference type="PROSITE" id="PS00769">
    <property type="entry name" value="TRANSTHYRETIN_2"/>
    <property type="match status" value="1"/>
</dbReference>
<comment type="subunit">
    <text evidence="4 7">Homotetramer.</text>
</comment>
<dbReference type="InterPro" id="IPR023418">
    <property type="entry name" value="Thyroxine_BS"/>
</dbReference>
<organism evidence="9 10">
    <name type="scientific">Paenibacillus hunanensis</name>
    <dbReference type="NCBI Taxonomy" id="539262"/>
    <lineage>
        <taxon>Bacteria</taxon>
        <taxon>Bacillati</taxon>
        <taxon>Bacillota</taxon>
        <taxon>Bacilli</taxon>
        <taxon>Bacillales</taxon>
        <taxon>Paenibacillaceae</taxon>
        <taxon>Paenibacillus</taxon>
    </lineage>
</organism>
<comment type="function">
    <text evidence="2">Catalyzes the hydrolysis of 5-hydroxyisourate (HIU) to 2-oxo-4-hydroxy-4-carboxy-5-ureidoimidazoline (OHCU).</text>
</comment>
<protein>
    <recommendedName>
        <fullName evidence="7">5-hydroxyisourate hydrolase</fullName>
        <shortName evidence="7">HIU hydrolase</shortName>
        <shortName evidence="7">HIUHase</shortName>
        <ecNumber evidence="7">3.5.2.17</ecNumber>
    </recommendedName>
</protein>
<dbReference type="Gene3D" id="2.60.40.180">
    <property type="entry name" value="Transthyretin/hydroxyisourate hydrolase domain"/>
    <property type="match status" value="1"/>
</dbReference>
<evidence type="ECO:0000256" key="2">
    <source>
        <dbReference type="ARBA" id="ARBA00002704"/>
    </source>
</evidence>
<feature type="domain" description="Transthyretin/hydroxyisourate hydrolase" evidence="8">
    <location>
        <begin position="6"/>
        <end position="116"/>
    </location>
</feature>
<dbReference type="RefSeq" id="WP_188776568.1">
    <property type="nucleotide sequence ID" value="NZ_BMMB01000007.1"/>
</dbReference>
<comment type="similarity">
    <text evidence="3 7">Belongs to the transthyretin family. 5-hydroxyisourate hydrolase subfamily.</text>
</comment>
<evidence type="ECO:0000313" key="10">
    <source>
        <dbReference type="Proteomes" id="UP001185028"/>
    </source>
</evidence>
<keyword evidence="10" id="KW-1185">Reference proteome</keyword>
<dbReference type="SUPFAM" id="SSF49472">
    <property type="entry name" value="Transthyretin (synonym: prealbumin)"/>
    <property type="match status" value="1"/>
</dbReference>